<protein>
    <recommendedName>
        <fullName evidence="8">Ferredoxin</fullName>
    </recommendedName>
</protein>
<dbReference type="Proteomes" id="UP001256711">
    <property type="component" value="Unassembled WGS sequence"/>
</dbReference>
<dbReference type="PROSITE" id="PS51379">
    <property type="entry name" value="4FE4S_FER_2"/>
    <property type="match status" value="1"/>
</dbReference>
<keyword evidence="7 8" id="KW-0411">Iron-sulfur</keyword>
<feature type="domain" description="4Fe-4S ferredoxin-type" evidence="9">
    <location>
        <begin position="3"/>
        <end position="31"/>
    </location>
</feature>
<keyword evidence="3" id="KW-0004">4Fe-4S</keyword>
<dbReference type="InterPro" id="IPR052395">
    <property type="entry name" value="ET_Ferredoxin"/>
</dbReference>
<proteinExistence type="predicted"/>
<dbReference type="RefSeq" id="WP_118340074.1">
    <property type="nucleotide sequence ID" value="NZ_CABJBY010000003.1"/>
</dbReference>
<dbReference type="EMBL" id="JARQBJ010000004">
    <property type="protein sequence ID" value="MDT2810849.1"/>
    <property type="molecule type" value="Genomic_DNA"/>
</dbReference>
<keyword evidence="6 8" id="KW-0408">Iron</keyword>
<name>A0AAW8U267_9ENTE</name>
<dbReference type="InterPro" id="IPR017896">
    <property type="entry name" value="4Fe4S_Fe-S-bd"/>
</dbReference>
<accession>A0AAW8U267</accession>
<reference evidence="10" key="1">
    <citation type="submission" date="2023-03" db="EMBL/GenBank/DDBJ databases">
        <authorList>
            <person name="Shen W."/>
            <person name="Cai J."/>
        </authorList>
    </citation>
    <scope>NUCLEOTIDE SEQUENCE</scope>
    <source>
        <strain evidence="10">B226-2</strain>
    </source>
</reference>
<comment type="cofactor">
    <cofactor evidence="1">
        <name>[4Fe-4S] cluster</name>
        <dbReference type="ChEBI" id="CHEBI:49883"/>
    </cofactor>
</comment>
<dbReference type="PANTHER" id="PTHR39163">
    <property type="entry name" value="FERREDOXIN"/>
    <property type="match status" value="1"/>
</dbReference>
<sequence length="74" mass="8266">MTSLAKIKPELCISCGLCAVYAPDIFDYDEEGILLFKEEPEAHQQFIPQEQEAALRKAAGKCPVRAILMEKLPD</sequence>
<dbReference type="GO" id="GO:0005506">
    <property type="term" value="F:iron ion binding"/>
    <property type="evidence" value="ECO:0007669"/>
    <property type="project" value="UniProtKB-UniRule"/>
</dbReference>
<keyword evidence="5 8" id="KW-0249">Electron transport</keyword>
<evidence type="ECO:0000256" key="3">
    <source>
        <dbReference type="ARBA" id="ARBA00022485"/>
    </source>
</evidence>
<dbReference type="Pfam" id="PF13459">
    <property type="entry name" value="Fer4_15"/>
    <property type="match status" value="1"/>
</dbReference>
<comment type="function">
    <text evidence="8">Ferredoxins are iron-sulfur proteins that transfer electrons in a wide variety of metabolic reactions.</text>
</comment>
<evidence type="ECO:0000256" key="6">
    <source>
        <dbReference type="ARBA" id="ARBA00023004"/>
    </source>
</evidence>
<evidence type="ECO:0000259" key="9">
    <source>
        <dbReference type="PROSITE" id="PS51379"/>
    </source>
</evidence>
<keyword evidence="4 8" id="KW-0479">Metal-binding</keyword>
<keyword evidence="2 8" id="KW-0813">Transport</keyword>
<evidence type="ECO:0000256" key="8">
    <source>
        <dbReference type="RuleBase" id="RU368020"/>
    </source>
</evidence>
<organism evidence="10 11">
    <name type="scientific">Enterococcus asini</name>
    <dbReference type="NCBI Taxonomy" id="57732"/>
    <lineage>
        <taxon>Bacteria</taxon>
        <taxon>Bacillati</taxon>
        <taxon>Bacillota</taxon>
        <taxon>Bacilli</taxon>
        <taxon>Lactobacillales</taxon>
        <taxon>Enterococcaceae</taxon>
        <taxon>Enterococcus</taxon>
    </lineage>
</organism>
<evidence type="ECO:0000256" key="1">
    <source>
        <dbReference type="ARBA" id="ARBA00001966"/>
    </source>
</evidence>
<evidence type="ECO:0000256" key="7">
    <source>
        <dbReference type="ARBA" id="ARBA00023014"/>
    </source>
</evidence>
<gene>
    <name evidence="10" type="ORF">P7H43_10140</name>
</gene>
<dbReference type="GO" id="GO:0051539">
    <property type="term" value="F:4 iron, 4 sulfur cluster binding"/>
    <property type="evidence" value="ECO:0007669"/>
    <property type="project" value="UniProtKB-KW"/>
</dbReference>
<dbReference type="InterPro" id="IPR001080">
    <property type="entry name" value="3Fe4S_ferredoxin"/>
</dbReference>
<dbReference type="AlphaFoldDB" id="A0AAW8U267"/>
<evidence type="ECO:0000256" key="4">
    <source>
        <dbReference type="ARBA" id="ARBA00022723"/>
    </source>
</evidence>
<comment type="caution">
    <text evidence="10">The sequence shown here is derived from an EMBL/GenBank/DDBJ whole genome shotgun (WGS) entry which is preliminary data.</text>
</comment>
<dbReference type="GO" id="GO:0009055">
    <property type="term" value="F:electron transfer activity"/>
    <property type="evidence" value="ECO:0007669"/>
    <property type="project" value="UniProtKB-UniRule"/>
</dbReference>
<dbReference type="Gene3D" id="3.30.70.20">
    <property type="match status" value="1"/>
</dbReference>
<evidence type="ECO:0000313" key="10">
    <source>
        <dbReference type="EMBL" id="MDT2810849.1"/>
    </source>
</evidence>
<dbReference type="SUPFAM" id="SSF54862">
    <property type="entry name" value="4Fe-4S ferredoxins"/>
    <property type="match status" value="1"/>
</dbReference>
<evidence type="ECO:0000256" key="2">
    <source>
        <dbReference type="ARBA" id="ARBA00022448"/>
    </source>
</evidence>
<evidence type="ECO:0000256" key="5">
    <source>
        <dbReference type="ARBA" id="ARBA00022982"/>
    </source>
</evidence>
<evidence type="ECO:0000313" key="11">
    <source>
        <dbReference type="Proteomes" id="UP001256711"/>
    </source>
</evidence>
<dbReference type="PRINTS" id="PR00352">
    <property type="entry name" value="3FE4SFRDOXIN"/>
</dbReference>
<dbReference type="PANTHER" id="PTHR39163:SF1">
    <property type="entry name" value="FERREDOXIN"/>
    <property type="match status" value="1"/>
</dbReference>